<dbReference type="Proteomes" id="UP001054945">
    <property type="component" value="Unassembled WGS sequence"/>
</dbReference>
<evidence type="ECO:0000313" key="2">
    <source>
        <dbReference type="EMBL" id="GIY97199.1"/>
    </source>
</evidence>
<keyword evidence="1" id="KW-0472">Membrane</keyword>
<dbReference type="AlphaFoldDB" id="A0AAV4XTE8"/>
<organism evidence="2 3">
    <name type="scientific">Caerostris extrusa</name>
    <name type="common">Bark spider</name>
    <name type="synonym">Caerostris bankana</name>
    <dbReference type="NCBI Taxonomy" id="172846"/>
    <lineage>
        <taxon>Eukaryota</taxon>
        <taxon>Metazoa</taxon>
        <taxon>Ecdysozoa</taxon>
        <taxon>Arthropoda</taxon>
        <taxon>Chelicerata</taxon>
        <taxon>Arachnida</taxon>
        <taxon>Araneae</taxon>
        <taxon>Araneomorphae</taxon>
        <taxon>Entelegynae</taxon>
        <taxon>Araneoidea</taxon>
        <taxon>Araneidae</taxon>
        <taxon>Caerostris</taxon>
    </lineage>
</organism>
<name>A0AAV4XTE8_CAEEX</name>
<proteinExistence type="predicted"/>
<feature type="transmembrane region" description="Helical" evidence="1">
    <location>
        <begin position="179"/>
        <end position="203"/>
    </location>
</feature>
<sequence>MRAVKIASAAVASFRPTLNVKKDIVIGFFLFLLFFFSCFHFLLFFFLPSCSEIPKDDYRGEGFRDLKRFWLEKMLLSNVPLGEIYQTPRVESDNGFPFFWTMLIFRVCNHVFSVVFDVHSAFITLDDRDPTNMERSPRMRPPQGSVHKFHFRFSGMRAVKIASAAVAGFRPTLNARKDILDFFFFLLYVFSFVCFFFLFPSILF</sequence>
<comment type="caution">
    <text evidence="2">The sequence shown here is derived from an EMBL/GenBank/DDBJ whole genome shotgun (WGS) entry which is preliminary data.</text>
</comment>
<feature type="transmembrane region" description="Helical" evidence="1">
    <location>
        <begin position="24"/>
        <end position="47"/>
    </location>
</feature>
<evidence type="ECO:0000313" key="3">
    <source>
        <dbReference type="Proteomes" id="UP001054945"/>
    </source>
</evidence>
<accession>A0AAV4XTE8</accession>
<keyword evidence="3" id="KW-1185">Reference proteome</keyword>
<keyword evidence="1" id="KW-0812">Transmembrane</keyword>
<gene>
    <name evidence="2" type="ORF">CEXT_108141</name>
</gene>
<dbReference type="EMBL" id="BPLR01018131">
    <property type="protein sequence ID" value="GIY97199.1"/>
    <property type="molecule type" value="Genomic_DNA"/>
</dbReference>
<evidence type="ECO:0000256" key="1">
    <source>
        <dbReference type="SAM" id="Phobius"/>
    </source>
</evidence>
<protein>
    <submittedName>
        <fullName evidence="2">Uncharacterized protein</fullName>
    </submittedName>
</protein>
<keyword evidence="1" id="KW-1133">Transmembrane helix</keyword>
<reference evidence="2 3" key="1">
    <citation type="submission" date="2021-06" db="EMBL/GenBank/DDBJ databases">
        <title>Caerostris extrusa draft genome.</title>
        <authorList>
            <person name="Kono N."/>
            <person name="Arakawa K."/>
        </authorList>
    </citation>
    <scope>NUCLEOTIDE SEQUENCE [LARGE SCALE GENOMIC DNA]</scope>
</reference>